<dbReference type="EMBL" id="JBANRG010000009">
    <property type="protein sequence ID" value="KAK7463631.1"/>
    <property type="molecule type" value="Genomic_DNA"/>
</dbReference>
<evidence type="ECO:0000256" key="2">
    <source>
        <dbReference type="ARBA" id="ARBA00004496"/>
    </source>
</evidence>
<reference evidence="10 12" key="1">
    <citation type="submission" date="2024-01" db="EMBL/GenBank/DDBJ databases">
        <title>A draft genome for the cacao thread blight pathogen Marasmiellus scandens.</title>
        <authorList>
            <person name="Baruah I.K."/>
            <person name="Leung J."/>
            <person name="Bukari Y."/>
            <person name="Amoako-Attah I."/>
            <person name="Meinhardt L.W."/>
            <person name="Bailey B.A."/>
            <person name="Cohen S.P."/>
        </authorList>
    </citation>
    <scope>NUCLEOTIDE SEQUENCE [LARGE SCALE GENOMIC DNA]</scope>
    <source>
        <strain evidence="10 12">GH-19</strain>
    </source>
</reference>
<keyword evidence="8" id="KW-0539">Nucleus</keyword>
<proteinExistence type="inferred from homology"/>
<dbReference type="Gene3D" id="3.40.50.300">
    <property type="entry name" value="P-loop containing nucleotide triphosphate hydrolases"/>
    <property type="match status" value="1"/>
</dbReference>
<dbReference type="PANTHER" id="PTHR15641:SF1">
    <property type="entry name" value="ELONGATOR COMPLEX PROTEIN 5"/>
    <property type="match status" value="1"/>
</dbReference>
<evidence type="ECO:0000313" key="12">
    <source>
        <dbReference type="Proteomes" id="UP001498398"/>
    </source>
</evidence>
<dbReference type="Proteomes" id="UP001498398">
    <property type="component" value="Unassembled WGS sequence"/>
</dbReference>
<evidence type="ECO:0000256" key="1">
    <source>
        <dbReference type="ARBA" id="ARBA00004123"/>
    </source>
</evidence>
<dbReference type="InterPro" id="IPR027417">
    <property type="entry name" value="P-loop_NTPase"/>
</dbReference>
<comment type="similarity">
    <text evidence="4">Belongs to the ELP5 family.</text>
</comment>
<organism evidence="10 12">
    <name type="scientific">Marasmiellus scandens</name>
    <dbReference type="NCBI Taxonomy" id="2682957"/>
    <lineage>
        <taxon>Eukaryota</taxon>
        <taxon>Fungi</taxon>
        <taxon>Dikarya</taxon>
        <taxon>Basidiomycota</taxon>
        <taxon>Agaricomycotina</taxon>
        <taxon>Agaricomycetes</taxon>
        <taxon>Agaricomycetidae</taxon>
        <taxon>Agaricales</taxon>
        <taxon>Marasmiineae</taxon>
        <taxon>Omphalotaceae</taxon>
        <taxon>Marasmiellus</taxon>
    </lineage>
</organism>
<dbReference type="EMBL" id="JBANRG010000006">
    <property type="protein sequence ID" value="KAK7465599.1"/>
    <property type="molecule type" value="Genomic_DNA"/>
</dbReference>
<name>A0ABR1JPP7_9AGAR</name>
<protein>
    <recommendedName>
        <fullName evidence="5">Elongator complex protein 5</fullName>
    </recommendedName>
</protein>
<feature type="compositionally biased region" description="Acidic residues" evidence="9">
    <location>
        <begin position="330"/>
        <end position="346"/>
    </location>
</feature>
<comment type="pathway">
    <text evidence="3">tRNA modification; 5-methoxycarbonylmethyl-2-thiouridine-tRNA biosynthesis.</text>
</comment>
<dbReference type="InterPro" id="IPR019519">
    <property type="entry name" value="Elp5"/>
</dbReference>
<comment type="subcellular location">
    <subcellularLocation>
        <location evidence="2">Cytoplasm</location>
    </subcellularLocation>
    <subcellularLocation>
        <location evidence="1">Nucleus</location>
    </subcellularLocation>
</comment>
<evidence type="ECO:0000256" key="6">
    <source>
        <dbReference type="ARBA" id="ARBA00022490"/>
    </source>
</evidence>
<evidence type="ECO:0000256" key="7">
    <source>
        <dbReference type="ARBA" id="ARBA00022694"/>
    </source>
</evidence>
<evidence type="ECO:0000256" key="5">
    <source>
        <dbReference type="ARBA" id="ARBA00020264"/>
    </source>
</evidence>
<evidence type="ECO:0000256" key="9">
    <source>
        <dbReference type="SAM" id="MobiDB-lite"/>
    </source>
</evidence>
<keyword evidence="7" id="KW-0819">tRNA processing</keyword>
<evidence type="ECO:0000256" key="3">
    <source>
        <dbReference type="ARBA" id="ARBA00005043"/>
    </source>
</evidence>
<feature type="region of interest" description="Disordered" evidence="9">
    <location>
        <begin position="299"/>
        <end position="346"/>
    </location>
</feature>
<evidence type="ECO:0000256" key="4">
    <source>
        <dbReference type="ARBA" id="ARBA00009567"/>
    </source>
</evidence>
<dbReference type="Pfam" id="PF10483">
    <property type="entry name" value="Elong_Iki1"/>
    <property type="match status" value="1"/>
</dbReference>
<evidence type="ECO:0000313" key="11">
    <source>
        <dbReference type="EMBL" id="KAK7465599.1"/>
    </source>
</evidence>
<gene>
    <name evidence="11" type="ORF">VKT23_005570</name>
    <name evidence="10" type="ORF">VKT23_006973</name>
</gene>
<keyword evidence="6" id="KW-0963">Cytoplasm</keyword>
<evidence type="ECO:0000256" key="8">
    <source>
        <dbReference type="ARBA" id="ARBA00023242"/>
    </source>
</evidence>
<accession>A0ABR1JPP7</accession>
<comment type="caution">
    <text evidence="10">The sequence shown here is derived from an EMBL/GenBank/DDBJ whole genome shotgun (WGS) entry which is preliminary data.</text>
</comment>
<sequence length="346" mass="38012">MSVLHSNLEFPGPKQHLLLFQSSVAQSSLSLIRHILNVNNSKGKKSLLFCFLHAPANLVSKAASQNTEVYDYLDRIPGYVDDNSELCSKILSVIKEVEAQALDIIIDSVDTLVEDFGSVPEVYRFLSSILGLVSSRSNPSRLILHVCAPSQILPLLQSTSFSPSLAHFIAHPPALLLHLAKEYLTYPPPQSPEAKFWGVFLPISERIHDSEQLIYGSGGEGSGSFGDVVVEMIIRGGSDLSGRRRATERLLEGWQISQSVAVPLEQLSSLESIWKRTVVAEVASDPTQNVSFNLQLTPSQQESRARVPLPYAHEGQTTQPQQGAILYDPDSADDIDDDDPDEDLDI</sequence>
<keyword evidence="12" id="KW-1185">Reference proteome</keyword>
<evidence type="ECO:0000313" key="10">
    <source>
        <dbReference type="EMBL" id="KAK7463631.1"/>
    </source>
</evidence>
<dbReference type="PANTHER" id="PTHR15641">
    <property type="entry name" value="ELONGATOR COMPLEX PROTEIN 5"/>
    <property type="match status" value="1"/>
</dbReference>